<feature type="transmembrane region" description="Helical" evidence="2">
    <location>
        <begin position="247"/>
        <end position="266"/>
    </location>
</feature>
<dbReference type="EMBL" id="JH992987">
    <property type="protein sequence ID" value="EKX48164.1"/>
    <property type="molecule type" value="Genomic_DNA"/>
</dbReference>
<organism evidence="3">
    <name type="scientific">Guillardia theta (strain CCMP2712)</name>
    <name type="common">Cryptophyte</name>
    <dbReference type="NCBI Taxonomy" id="905079"/>
    <lineage>
        <taxon>Eukaryota</taxon>
        <taxon>Cryptophyceae</taxon>
        <taxon>Pyrenomonadales</taxon>
        <taxon>Geminigeraceae</taxon>
        <taxon>Guillardia</taxon>
    </lineage>
</organism>
<protein>
    <submittedName>
        <fullName evidence="3 4">Uncharacterized protein</fullName>
    </submittedName>
</protein>
<dbReference type="OMA" id="RITECEE"/>
<proteinExistence type="predicted"/>
<accession>L1JJ30</accession>
<dbReference type="Proteomes" id="UP000011087">
    <property type="component" value="Unassembled WGS sequence"/>
</dbReference>
<reference evidence="4" key="3">
    <citation type="submission" date="2015-06" db="UniProtKB">
        <authorList>
            <consortium name="EnsemblProtists"/>
        </authorList>
    </citation>
    <scope>IDENTIFICATION</scope>
</reference>
<name>L1JJ30_GUITC</name>
<reference evidence="3 5" key="1">
    <citation type="journal article" date="2012" name="Nature">
        <title>Algal genomes reveal evolutionary mosaicism and the fate of nucleomorphs.</title>
        <authorList>
            <consortium name="DOE Joint Genome Institute"/>
            <person name="Curtis B.A."/>
            <person name="Tanifuji G."/>
            <person name="Burki F."/>
            <person name="Gruber A."/>
            <person name="Irimia M."/>
            <person name="Maruyama S."/>
            <person name="Arias M.C."/>
            <person name="Ball S.G."/>
            <person name="Gile G.H."/>
            <person name="Hirakawa Y."/>
            <person name="Hopkins J.F."/>
            <person name="Kuo A."/>
            <person name="Rensing S.A."/>
            <person name="Schmutz J."/>
            <person name="Symeonidi A."/>
            <person name="Elias M."/>
            <person name="Eveleigh R.J."/>
            <person name="Herman E.K."/>
            <person name="Klute M.J."/>
            <person name="Nakayama T."/>
            <person name="Obornik M."/>
            <person name="Reyes-Prieto A."/>
            <person name="Armbrust E.V."/>
            <person name="Aves S.J."/>
            <person name="Beiko R.G."/>
            <person name="Coutinho P."/>
            <person name="Dacks J.B."/>
            <person name="Durnford D.G."/>
            <person name="Fast N.M."/>
            <person name="Green B.R."/>
            <person name="Grisdale C.J."/>
            <person name="Hempel F."/>
            <person name="Henrissat B."/>
            <person name="Hoppner M.P."/>
            <person name="Ishida K."/>
            <person name="Kim E."/>
            <person name="Koreny L."/>
            <person name="Kroth P.G."/>
            <person name="Liu Y."/>
            <person name="Malik S.B."/>
            <person name="Maier U.G."/>
            <person name="McRose D."/>
            <person name="Mock T."/>
            <person name="Neilson J.A."/>
            <person name="Onodera N.T."/>
            <person name="Poole A.M."/>
            <person name="Pritham E.J."/>
            <person name="Richards T.A."/>
            <person name="Rocap G."/>
            <person name="Roy S.W."/>
            <person name="Sarai C."/>
            <person name="Schaack S."/>
            <person name="Shirato S."/>
            <person name="Slamovits C.H."/>
            <person name="Spencer D.F."/>
            <person name="Suzuki S."/>
            <person name="Worden A.Z."/>
            <person name="Zauner S."/>
            <person name="Barry K."/>
            <person name="Bell C."/>
            <person name="Bharti A.K."/>
            <person name="Crow J.A."/>
            <person name="Grimwood J."/>
            <person name="Kramer R."/>
            <person name="Lindquist E."/>
            <person name="Lucas S."/>
            <person name="Salamov A."/>
            <person name="McFadden G.I."/>
            <person name="Lane C.E."/>
            <person name="Keeling P.J."/>
            <person name="Gray M.W."/>
            <person name="Grigoriev I.V."/>
            <person name="Archibald J.M."/>
        </authorList>
    </citation>
    <scope>NUCLEOTIDE SEQUENCE</scope>
    <source>
        <strain evidence="3 5">CCMP2712</strain>
    </source>
</reference>
<evidence type="ECO:0000256" key="1">
    <source>
        <dbReference type="SAM" id="MobiDB-lite"/>
    </source>
</evidence>
<dbReference type="GeneID" id="17304722"/>
<dbReference type="RefSeq" id="XP_005835144.1">
    <property type="nucleotide sequence ID" value="XM_005835087.1"/>
</dbReference>
<keyword evidence="2" id="KW-0812">Transmembrane</keyword>
<feature type="region of interest" description="Disordered" evidence="1">
    <location>
        <begin position="1"/>
        <end position="26"/>
    </location>
</feature>
<evidence type="ECO:0000313" key="5">
    <source>
        <dbReference type="Proteomes" id="UP000011087"/>
    </source>
</evidence>
<keyword evidence="2" id="KW-1133">Transmembrane helix</keyword>
<sequence length="275" mass="29443">MATMTPDGEMQLTEEECEKLSLPPNSVIPANSVDEVKQKLQDIADDEIRKLARQIGTKPAEEPYPGYYEDVQRLGLEDDFLKISSVNPASLYGPGGKPYAPWMVGKVNEGPSKKRVDKRSKEDREFDFTARGQELGGAGGGGFQAALLGDEVKLTFTVGEEANSKGYVITKRPGGSADDAYQLVADYLTPGANLAAGQLNGKYSYVDGASSPGVWVYRVQEEDVSGKKTVLSQTIIDIPSNTDKVKALVAAAVLGGALTFLTFLGVSMDPQNGIN</sequence>
<reference evidence="5" key="2">
    <citation type="submission" date="2012-11" db="EMBL/GenBank/DDBJ databases">
        <authorList>
            <person name="Kuo A."/>
            <person name="Curtis B.A."/>
            <person name="Tanifuji G."/>
            <person name="Burki F."/>
            <person name="Gruber A."/>
            <person name="Irimia M."/>
            <person name="Maruyama S."/>
            <person name="Arias M.C."/>
            <person name="Ball S.G."/>
            <person name="Gile G.H."/>
            <person name="Hirakawa Y."/>
            <person name="Hopkins J.F."/>
            <person name="Rensing S.A."/>
            <person name="Schmutz J."/>
            <person name="Symeonidi A."/>
            <person name="Elias M."/>
            <person name="Eveleigh R.J."/>
            <person name="Herman E.K."/>
            <person name="Klute M.J."/>
            <person name="Nakayama T."/>
            <person name="Obornik M."/>
            <person name="Reyes-Prieto A."/>
            <person name="Armbrust E.V."/>
            <person name="Aves S.J."/>
            <person name="Beiko R.G."/>
            <person name="Coutinho P."/>
            <person name="Dacks J.B."/>
            <person name="Durnford D.G."/>
            <person name="Fast N.M."/>
            <person name="Green B.R."/>
            <person name="Grisdale C."/>
            <person name="Hempe F."/>
            <person name="Henrissat B."/>
            <person name="Hoppner M.P."/>
            <person name="Ishida K.-I."/>
            <person name="Kim E."/>
            <person name="Koreny L."/>
            <person name="Kroth P.G."/>
            <person name="Liu Y."/>
            <person name="Malik S.-B."/>
            <person name="Maier U.G."/>
            <person name="McRose D."/>
            <person name="Mock T."/>
            <person name="Neilson J.A."/>
            <person name="Onodera N.T."/>
            <person name="Poole A.M."/>
            <person name="Pritham E.J."/>
            <person name="Richards T.A."/>
            <person name="Rocap G."/>
            <person name="Roy S.W."/>
            <person name="Sarai C."/>
            <person name="Schaack S."/>
            <person name="Shirato S."/>
            <person name="Slamovits C.H."/>
            <person name="Spencer D.F."/>
            <person name="Suzuki S."/>
            <person name="Worden A.Z."/>
            <person name="Zauner S."/>
            <person name="Barry K."/>
            <person name="Bell C."/>
            <person name="Bharti A.K."/>
            <person name="Crow J.A."/>
            <person name="Grimwood J."/>
            <person name="Kramer R."/>
            <person name="Lindquist E."/>
            <person name="Lucas S."/>
            <person name="Salamov A."/>
            <person name="McFadden G.I."/>
            <person name="Lane C.E."/>
            <person name="Keeling P.J."/>
            <person name="Gray M.W."/>
            <person name="Grigoriev I.V."/>
            <person name="Archibald J.M."/>
        </authorList>
    </citation>
    <scope>NUCLEOTIDE SEQUENCE</scope>
    <source>
        <strain evidence="5">CCMP2712</strain>
    </source>
</reference>
<keyword evidence="5" id="KW-1185">Reference proteome</keyword>
<evidence type="ECO:0000313" key="4">
    <source>
        <dbReference type="EnsemblProtists" id="EKX48164"/>
    </source>
</evidence>
<dbReference type="OrthoDB" id="4350at2759"/>
<dbReference type="AlphaFoldDB" id="L1JJ30"/>
<keyword evidence="2" id="KW-0472">Membrane</keyword>
<dbReference type="HOGENOM" id="CLU_1013535_0_0_1"/>
<dbReference type="PaxDb" id="55529-EKX48164"/>
<dbReference type="KEGG" id="gtt:GUITHDRAFT_106239"/>
<dbReference type="EnsemblProtists" id="EKX48164">
    <property type="protein sequence ID" value="EKX48164"/>
    <property type="gene ID" value="GUITHDRAFT_106239"/>
</dbReference>
<dbReference type="eggNOG" id="ENOG502S61B">
    <property type="taxonomic scope" value="Eukaryota"/>
</dbReference>
<evidence type="ECO:0000256" key="2">
    <source>
        <dbReference type="SAM" id="Phobius"/>
    </source>
</evidence>
<gene>
    <name evidence="3" type="ORF">GUITHDRAFT_106239</name>
</gene>
<evidence type="ECO:0000313" key="3">
    <source>
        <dbReference type="EMBL" id="EKX48164.1"/>
    </source>
</evidence>